<dbReference type="eggNOG" id="ENOG502ZBJ3">
    <property type="taxonomic scope" value="Bacteria"/>
</dbReference>
<dbReference type="Pfam" id="PF11016">
    <property type="entry name" value="DUF2854"/>
    <property type="match status" value="1"/>
</dbReference>
<keyword evidence="3" id="KW-1185">Reference proteome</keyword>
<dbReference type="STRING" id="251221.gene:10759233"/>
<dbReference type="RefSeq" id="WP_011141740.1">
    <property type="nucleotide sequence ID" value="NC_005125.1"/>
</dbReference>
<dbReference type="PANTHER" id="PTHR35551">
    <property type="match status" value="1"/>
</dbReference>
<name>Q7NJU0_GLOVI</name>
<dbReference type="KEGG" id="gvi:gll1742"/>
<dbReference type="HOGENOM" id="CLU_071178_3_0_3"/>
<feature type="transmembrane region" description="Helical" evidence="1">
    <location>
        <begin position="12"/>
        <end position="33"/>
    </location>
</feature>
<proteinExistence type="predicted"/>
<reference evidence="2 3" key="1">
    <citation type="journal article" date="2003" name="DNA Res.">
        <title>Complete genome structure of Gloeobacter violaceus PCC 7421, a cyanobacterium that lacks thylakoids.</title>
        <authorList>
            <person name="Nakamura Y."/>
            <person name="Kaneko T."/>
            <person name="Sato S."/>
            <person name="Mimuro M."/>
            <person name="Miyashita H."/>
            <person name="Tsuchiya T."/>
            <person name="Sasamoto S."/>
            <person name="Watanabe A."/>
            <person name="Kawashima K."/>
            <person name="Kishida Y."/>
            <person name="Kiyokawa C."/>
            <person name="Kohara M."/>
            <person name="Matsumoto M."/>
            <person name="Matsuno A."/>
            <person name="Nakazaki N."/>
            <person name="Shimpo S."/>
            <person name="Takeuchi C."/>
            <person name="Yamada M."/>
            <person name="Tabata S."/>
        </authorList>
    </citation>
    <scope>NUCLEOTIDE SEQUENCE [LARGE SCALE GENOMIC DNA]</scope>
    <source>
        <strain evidence="3">ATCC 29082 / PCC 7421</strain>
    </source>
</reference>
<organism evidence="2 3">
    <name type="scientific">Gloeobacter violaceus (strain ATCC 29082 / PCC 7421)</name>
    <dbReference type="NCBI Taxonomy" id="251221"/>
    <lineage>
        <taxon>Bacteria</taxon>
        <taxon>Bacillati</taxon>
        <taxon>Cyanobacteriota</taxon>
        <taxon>Cyanophyceae</taxon>
        <taxon>Gloeobacterales</taxon>
        <taxon>Gloeobacteraceae</taxon>
        <taxon>Gloeobacter</taxon>
    </lineage>
</organism>
<reference evidence="2 3" key="2">
    <citation type="journal article" date="2003" name="DNA Res.">
        <title>Complete genome structure of Gloeobacter violaceus PCC 7421, a cyanobacterium that lacks thylakoids (supplement).</title>
        <authorList>
            <person name="Nakamura Y."/>
            <person name="Kaneko T."/>
            <person name="Sato S."/>
            <person name="Mimuro M."/>
            <person name="Miyashita H."/>
            <person name="Tsuchiya T."/>
            <person name="Sasamoto S."/>
            <person name="Watanabe A."/>
            <person name="Kawashima K."/>
            <person name="Kishida Y."/>
            <person name="Kiyokawa C."/>
            <person name="Kohara M."/>
            <person name="Matsumoto M."/>
            <person name="Matsuno A."/>
            <person name="Nakazaki N."/>
            <person name="Shimpo S."/>
            <person name="Takeuchi C."/>
            <person name="Yamada M."/>
            <person name="Tabata S."/>
        </authorList>
    </citation>
    <scope>NUCLEOTIDE SEQUENCE [LARGE SCALE GENOMIC DNA]</scope>
    <source>
        <strain evidence="3">ATCC 29082 / PCC 7421</strain>
    </source>
</reference>
<accession>Q7NJU0</accession>
<dbReference type="InParanoid" id="Q7NJU0"/>
<gene>
    <name evidence="2" type="ordered locus">gll1742</name>
</gene>
<dbReference type="PANTHER" id="PTHR35551:SF1">
    <property type="entry name" value="ACCLIMATION OF PHOTOSYNTHESIS TO ENVIRONMENT"/>
    <property type="match status" value="1"/>
</dbReference>
<evidence type="ECO:0000313" key="2">
    <source>
        <dbReference type="EMBL" id="BAC89683.1"/>
    </source>
</evidence>
<sequence>MSLAKKSPLLTLPTLLTGLGLLLFALFVVGYILQTQPGLADLGANLSFVGLNYFLFPLVGGITLRFSEVKPSAVLAAPPANIDAVRDAQATEIQKQVLSDISKRSYFKSRHMADALKRIGLSRRDEELPELLGYREEIVEGRYTLVLRFDSLKVDRQRWEDRLPKFKTFFGKGVDARLNFFPEVAATEANELQVELHLISAA</sequence>
<feature type="transmembrane region" description="Helical" evidence="1">
    <location>
        <begin position="45"/>
        <end position="64"/>
    </location>
</feature>
<keyword evidence="1" id="KW-0472">Membrane</keyword>
<dbReference type="OrthoDB" id="542452at2"/>
<dbReference type="PhylomeDB" id="Q7NJU0"/>
<evidence type="ECO:0000313" key="3">
    <source>
        <dbReference type="Proteomes" id="UP000000557"/>
    </source>
</evidence>
<dbReference type="EMBL" id="BA000045">
    <property type="protein sequence ID" value="BAC89683.1"/>
    <property type="molecule type" value="Genomic_DNA"/>
</dbReference>
<evidence type="ECO:0000256" key="1">
    <source>
        <dbReference type="SAM" id="Phobius"/>
    </source>
</evidence>
<dbReference type="InterPro" id="IPR021275">
    <property type="entry name" value="DUF2854"/>
</dbReference>
<keyword evidence="1" id="KW-1133">Transmembrane helix</keyword>
<dbReference type="AlphaFoldDB" id="Q7NJU0"/>
<protein>
    <submittedName>
        <fullName evidence="2">Gll1742 protein</fullName>
    </submittedName>
</protein>
<keyword evidence="1" id="KW-0812">Transmembrane</keyword>
<dbReference type="EnsemblBacteria" id="BAC89683">
    <property type="protein sequence ID" value="BAC89683"/>
    <property type="gene ID" value="BAC89683"/>
</dbReference>
<dbReference type="Proteomes" id="UP000000557">
    <property type="component" value="Chromosome"/>
</dbReference>